<dbReference type="Gene3D" id="3.40.50.300">
    <property type="entry name" value="P-loop containing nucleotide triphosphate hydrolases"/>
    <property type="match status" value="1"/>
</dbReference>
<protein>
    <submittedName>
        <fullName evidence="4">Putative P-loop containing nucleoside triphosphate hydrolase</fullName>
    </submittedName>
</protein>
<keyword evidence="5" id="KW-1185">Reference proteome</keyword>
<reference evidence="5" key="1">
    <citation type="journal article" date="2020" name="Nat. Commun.">
        <title>Genome sequence of the cluster root forming white lupin.</title>
        <authorList>
            <person name="Hufnagel B."/>
            <person name="Marques A."/>
            <person name="Soriano A."/>
            <person name="Marques L."/>
            <person name="Divol F."/>
            <person name="Doumas P."/>
            <person name="Sallet E."/>
            <person name="Mancinotti D."/>
            <person name="Carrere S."/>
            <person name="Marande W."/>
            <person name="Arribat S."/>
            <person name="Keller J."/>
            <person name="Huneau C."/>
            <person name="Blein T."/>
            <person name="Aime D."/>
            <person name="Laguerre M."/>
            <person name="Taylor J."/>
            <person name="Schubert V."/>
            <person name="Nelson M."/>
            <person name="Geu-Flores F."/>
            <person name="Crespi M."/>
            <person name="Gallardo-Guerrero K."/>
            <person name="Delaux P.-M."/>
            <person name="Salse J."/>
            <person name="Berges H."/>
            <person name="Guyot R."/>
            <person name="Gouzy J."/>
            <person name="Peret B."/>
        </authorList>
    </citation>
    <scope>NUCLEOTIDE SEQUENCE [LARGE SCALE GENOMIC DNA]</scope>
    <source>
        <strain evidence="5">cv. Amiga</strain>
    </source>
</reference>
<feature type="domain" description="SMAX1-like nucleotide binding" evidence="3">
    <location>
        <begin position="131"/>
        <end position="206"/>
    </location>
</feature>
<evidence type="ECO:0000256" key="1">
    <source>
        <dbReference type="ARBA" id="ARBA00022741"/>
    </source>
</evidence>
<proteinExistence type="predicted"/>
<dbReference type="GO" id="GO:0005524">
    <property type="term" value="F:ATP binding"/>
    <property type="evidence" value="ECO:0007669"/>
    <property type="project" value="UniProtKB-KW"/>
</dbReference>
<evidence type="ECO:0000256" key="2">
    <source>
        <dbReference type="ARBA" id="ARBA00022840"/>
    </source>
</evidence>
<evidence type="ECO:0000313" key="4">
    <source>
        <dbReference type="EMBL" id="KAE9602202.1"/>
    </source>
</evidence>
<dbReference type="PANTHER" id="PTHR11638">
    <property type="entry name" value="ATP-DEPENDENT CLP PROTEASE"/>
    <property type="match status" value="1"/>
</dbReference>
<name>A0A6A4PL47_LUPAL</name>
<dbReference type="InterPro" id="IPR050130">
    <property type="entry name" value="ClpA_ClpB"/>
</dbReference>
<keyword evidence="2" id="KW-0067">ATP-binding</keyword>
<evidence type="ECO:0000259" key="3">
    <source>
        <dbReference type="Pfam" id="PF23569"/>
    </source>
</evidence>
<dbReference type="GO" id="GO:0034605">
    <property type="term" value="P:cellular response to heat"/>
    <property type="evidence" value="ECO:0007669"/>
    <property type="project" value="TreeGrafter"/>
</dbReference>
<dbReference type="EMBL" id="WOCE01000012">
    <property type="protein sequence ID" value="KAE9602202.1"/>
    <property type="molecule type" value="Genomic_DNA"/>
</dbReference>
<dbReference type="InterPro" id="IPR027417">
    <property type="entry name" value="P-loop_NTPase"/>
</dbReference>
<dbReference type="GO" id="GO:0005737">
    <property type="term" value="C:cytoplasm"/>
    <property type="evidence" value="ECO:0007669"/>
    <property type="project" value="TreeGrafter"/>
</dbReference>
<dbReference type="Pfam" id="PF23569">
    <property type="entry name" value="NBD_SMAX1"/>
    <property type="match status" value="1"/>
</dbReference>
<evidence type="ECO:0000313" key="5">
    <source>
        <dbReference type="Proteomes" id="UP000447434"/>
    </source>
</evidence>
<dbReference type="SUPFAM" id="SSF52540">
    <property type="entry name" value="P-loop containing nucleoside triphosphate hydrolases"/>
    <property type="match status" value="1"/>
</dbReference>
<gene>
    <name evidence="4" type="ORF">Lalb_Chr12g0197051</name>
</gene>
<dbReference type="InterPro" id="IPR058680">
    <property type="entry name" value="NBD_SMAX1-like"/>
</dbReference>
<dbReference type="Proteomes" id="UP000447434">
    <property type="component" value="Chromosome 12"/>
</dbReference>
<sequence>MNFVNKENNFPLNIFYFFQNRLQPLFKFSPILGTSNQCSHVQCNKSNFSKIVRNITSNSPLSNLLPRLFCQLLEAGVATSRVRAEVEKLHGKEGKKVESANGDTTFEALTTYGRDLVEQVGNLDPVIGRDDKIRMVVRILSRMTKNNLVLIGELGVGKIAVVEGLAQRIVRGDVPNNLGEVRLIALDMGALVAGAKYRGEFEERLKAVLK</sequence>
<accession>A0A6A4PL47</accession>
<dbReference type="AlphaFoldDB" id="A0A6A4PL47"/>
<dbReference type="PANTHER" id="PTHR11638:SF18">
    <property type="entry name" value="HEAT SHOCK PROTEIN 104"/>
    <property type="match status" value="1"/>
</dbReference>
<dbReference type="OrthoDB" id="1436063at2759"/>
<keyword evidence="4" id="KW-0378">Hydrolase</keyword>
<keyword evidence="1" id="KW-0547">Nucleotide-binding</keyword>
<organism evidence="4 5">
    <name type="scientific">Lupinus albus</name>
    <name type="common">White lupine</name>
    <name type="synonym">Lupinus termis</name>
    <dbReference type="NCBI Taxonomy" id="3870"/>
    <lineage>
        <taxon>Eukaryota</taxon>
        <taxon>Viridiplantae</taxon>
        <taxon>Streptophyta</taxon>
        <taxon>Embryophyta</taxon>
        <taxon>Tracheophyta</taxon>
        <taxon>Spermatophyta</taxon>
        <taxon>Magnoliopsida</taxon>
        <taxon>eudicotyledons</taxon>
        <taxon>Gunneridae</taxon>
        <taxon>Pentapetalae</taxon>
        <taxon>rosids</taxon>
        <taxon>fabids</taxon>
        <taxon>Fabales</taxon>
        <taxon>Fabaceae</taxon>
        <taxon>Papilionoideae</taxon>
        <taxon>50 kb inversion clade</taxon>
        <taxon>genistoids sensu lato</taxon>
        <taxon>core genistoids</taxon>
        <taxon>Genisteae</taxon>
        <taxon>Lupinus</taxon>
    </lineage>
</organism>
<comment type="caution">
    <text evidence="4">The sequence shown here is derived from an EMBL/GenBank/DDBJ whole genome shotgun (WGS) entry which is preliminary data.</text>
</comment>
<dbReference type="GO" id="GO:0016887">
    <property type="term" value="F:ATP hydrolysis activity"/>
    <property type="evidence" value="ECO:0007669"/>
    <property type="project" value="TreeGrafter"/>
</dbReference>